<name>A0A0M6YJU7_9RHOB</name>
<proteinExistence type="predicted"/>
<dbReference type="OrthoDB" id="3938151at2"/>
<keyword evidence="3" id="KW-1185">Reference proteome</keyword>
<accession>A0A0M6YJU7</accession>
<dbReference type="InterPro" id="IPR012334">
    <property type="entry name" value="Pectin_lyas_fold"/>
</dbReference>
<dbReference type="RefSeq" id="WP_055083850.1">
    <property type="nucleotide sequence ID" value="NZ_CXSU01000011.1"/>
</dbReference>
<dbReference type="EMBL" id="CXSU01000011">
    <property type="protein sequence ID" value="CTQ49336.1"/>
    <property type="molecule type" value="Genomic_DNA"/>
</dbReference>
<protein>
    <submittedName>
        <fullName evidence="2">Uncharacterized protein</fullName>
    </submittedName>
</protein>
<keyword evidence="1" id="KW-0732">Signal</keyword>
<evidence type="ECO:0000313" key="3">
    <source>
        <dbReference type="Proteomes" id="UP000049222"/>
    </source>
</evidence>
<dbReference type="SUPFAM" id="SSF51126">
    <property type="entry name" value="Pectin lyase-like"/>
    <property type="match status" value="1"/>
</dbReference>
<gene>
    <name evidence="2" type="ORF">JDO7802_01349</name>
</gene>
<feature type="chain" id="PRO_5005808135" evidence="1">
    <location>
        <begin position="31"/>
        <end position="638"/>
    </location>
</feature>
<organism evidence="2 3">
    <name type="scientific">Jannaschia donghaensis</name>
    <dbReference type="NCBI Taxonomy" id="420998"/>
    <lineage>
        <taxon>Bacteria</taxon>
        <taxon>Pseudomonadati</taxon>
        <taxon>Pseudomonadota</taxon>
        <taxon>Alphaproteobacteria</taxon>
        <taxon>Rhodobacterales</taxon>
        <taxon>Roseobacteraceae</taxon>
        <taxon>Jannaschia</taxon>
    </lineage>
</organism>
<dbReference type="Proteomes" id="UP000049222">
    <property type="component" value="Unassembled WGS sequence"/>
</dbReference>
<evidence type="ECO:0000256" key="1">
    <source>
        <dbReference type="SAM" id="SignalP"/>
    </source>
</evidence>
<reference evidence="2 3" key="1">
    <citation type="submission" date="2015-07" db="EMBL/GenBank/DDBJ databases">
        <authorList>
            <person name="Noorani M."/>
        </authorList>
    </citation>
    <scope>NUCLEOTIDE SEQUENCE [LARGE SCALE GENOMIC DNA]</scope>
    <source>
        <strain evidence="2 3">CECT 7802</strain>
    </source>
</reference>
<dbReference type="InterPro" id="IPR011050">
    <property type="entry name" value="Pectin_lyase_fold/virulence"/>
</dbReference>
<dbReference type="AlphaFoldDB" id="A0A0M6YJU7"/>
<feature type="signal peptide" evidence="1">
    <location>
        <begin position="1"/>
        <end position="30"/>
    </location>
</feature>
<dbReference type="Gene3D" id="2.160.20.10">
    <property type="entry name" value="Single-stranded right-handed beta-helix, Pectin lyase-like"/>
    <property type="match status" value="1"/>
</dbReference>
<sequence length="638" mass="69564">MTVHATFRARLALAGALALFLAVWTQAALAGRTVWVDPATIGTALRDAGPGDLLVLTPGDYETLLIESGGAPQQPVTLRAADMDDRPVFPALFVKGAQHVTLDGLVFRMRPRSDTRERNFHIRNALDITLSRILFDGIDRPDKTGFSRPWGFALTIDDSADIALFDSELRGFARGLVTRNVDRMVVARNDIHAMRVDGMNFAQVTEVLIEDNVIRDFDRAPGQGDHPDMIQFWTRNTTRPSQGITIRRNILNSGEGYFTQSIFMRNELVDTNRAGEEMFYRDVVIEENVVINAHLHGITVGATIGLTIRRNTVVRNAVSQGDDGNVGRWTPQIEVDAAARDVLILGNVAHAIPEPGWQPGWVIAGNQIVQDRIPGVDTHYDRVFFGVSPVRPARVGDFAARPGGLLDGRDVGAPRLVALSTQIARDTVLPDPGASDLRGVIRLDAEKGAILADGGAGAPPLVHELGGPEILIGDTLSPHVLSRAMTGALFDATRFVVRMRLRPTGDYRTAGEVLRLHESLKVSVDGRGVFNVEVFSDQGGVVRLKTRATSLYRGDQPVDLTIAYDGPVGHLTVIADGETIGRKPFAGHLRPLAKWGLSFGNPFGTHLSFDGVIEAFELRTDPADMADVFDILDTSFRR</sequence>
<evidence type="ECO:0000313" key="2">
    <source>
        <dbReference type="EMBL" id="CTQ49336.1"/>
    </source>
</evidence>
<dbReference type="STRING" id="420998.JDO7802_01349"/>